<evidence type="ECO:0000256" key="1">
    <source>
        <dbReference type="SAM" id="MobiDB-lite"/>
    </source>
</evidence>
<dbReference type="AlphaFoldDB" id="A0A7R9DJU9"/>
<organism evidence="2">
    <name type="scientific">Timema cristinae</name>
    <name type="common">Walking stick</name>
    <dbReference type="NCBI Taxonomy" id="61476"/>
    <lineage>
        <taxon>Eukaryota</taxon>
        <taxon>Metazoa</taxon>
        <taxon>Ecdysozoa</taxon>
        <taxon>Arthropoda</taxon>
        <taxon>Hexapoda</taxon>
        <taxon>Insecta</taxon>
        <taxon>Pterygota</taxon>
        <taxon>Neoptera</taxon>
        <taxon>Polyneoptera</taxon>
        <taxon>Phasmatodea</taxon>
        <taxon>Timematodea</taxon>
        <taxon>Timematoidea</taxon>
        <taxon>Timematidae</taxon>
        <taxon>Timema</taxon>
    </lineage>
</organism>
<gene>
    <name evidence="2" type="ORF">TCEB3V08_LOCUS12268</name>
</gene>
<reference evidence="2" key="1">
    <citation type="submission" date="2020-11" db="EMBL/GenBank/DDBJ databases">
        <authorList>
            <person name="Tran Van P."/>
        </authorList>
    </citation>
    <scope>NUCLEOTIDE SEQUENCE</scope>
</reference>
<protein>
    <submittedName>
        <fullName evidence="2">Uncharacterized protein</fullName>
    </submittedName>
</protein>
<sequence>MHWDISLVTHCTLGLQKDRVIPEGFALKPTSYLEVRDMTVRERVVQIISARVCTLVRGIEPTTVRPIFNLEFKGLDVCLKLLRLRFYHAGSILYRSMVIVSGNIHLTNRNRVRQQISCVRNLRGGNVEKHPSSPRLRFEQGGVRWKRETIHFSGDSNPPSITSRGSIQFGCGAFGGVVIYPTGGAGTCYARRQRRSPLPFQAVLASPLDILTLVPLYVGRNAPSTVWANLDTLDCLLFEMEAGNGGTTNTTPPAMGPIQPDVATSPQRQGDGGRALVPQPVVTSSPLPLHQGDGVRAPAAVREMGPMELAIAGPSLALQPGISGPDHGVSADDHVGLVLSSTDSTLSPVNVSFRQEDQLDDRAVLDNAPSKPSLEKGNFMFVFYDFECRQETLLQGAAGTYLHEPNLCVV</sequence>
<feature type="region of interest" description="Disordered" evidence="1">
    <location>
        <begin position="246"/>
        <end position="278"/>
    </location>
</feature>
<dbReference type="EMBL" id="OC325220">
    <property type="protein sequence ID" value="CAD7414916.1"/>
    <property type="molecule type" value="Genomic_DNA"/>
</dbReference>
<accession>A0A7R9DJU9</accession>
<proteinExistence type="predicted"/>
<evidence type="ECO:0000313" key="2">
    <source>
        <dbReference type="EMBL" id="CAD7414916.1"/>
    </source>
</evidence>
<name>A0A7R9DJU9_TIMCR</name>